<comment type="caution">
    <text evidence="11">The sequence shown here is derived from an EMBL/GenBank/DDBJ whole genome shotgun (WGS) entry which is preliminary data.</text>
</comment>
<evidence type="ECO:0000256" key="2">
    <source>
        <dbReference type="ARBA" id="ARBA00006902"/>
    </source>
</evidence>
<comment type="function">
    <text evidence="10">Catalyzes the hydrolysis of methenyl-H(4)MPT(+) to 5-formyl-H(4)MPT.</text>
</comment>
<keyword evidence="6 10" id="KW-0554">One-carbon metabolism</keyword>
<evidence type="ECO:0000256" key="10">
    <source>
        <dbReference type="HAMAP-Rule" id="MF_00486"/>
    </source>
</evidence>
<evidence type="ECO:0000256" key="8">
    <source>
        <dbReference type="ARBA" id="ARBA00030468"/>
    </source>
</evidence>
<keyword evidence="7 10" id="KW-0378">Hydrolase</keyword>
<dbReference type="GO" id="GO:0005737">
    <property type="term" value="C:cytoplasm"/>
    <property type="evidence" value="ECO:0007669"/>
    <property type="project" value="UniProtKB-SubCell"/>
</dbReference>
<dbReference type="NCBIfam" id="TIGR03120">
    <property type="entry name" value="one_C_mch"/>
    <property type="match status" value="1"/>
</dbReference>
<dbReference type="GO" id="GO:0018759">
    <property type="term" value="F:methenyltetrahydromethanopterin cyclohydrolase activity"/>
    <property type="evidence" value="ECO:0007669"/>
    <property type="project" value="UniProtKB-UniRule"/>
</dbReference>
<dbReference type="Gene3D" id="3.10.340.11">
    <property type="entry name" value="Methenyltetrahydromethanopterin Cyclohydrolase, Chain A, domain 1"/>
    <property type="match status" value="1"/>
</dbReference>
<dbReference type="AlphaFoldDB" id="A0A6B0GR31"/>
<reference evidence="11 12" key="1">
    <citation type="submission" date="2019-12" db="EMBL/GenBank/DDBJ databases">
        <title>Halocatena pleomorpha gen. nov. sp. nov., an extremely halophilic archaeon of family Halobacteriaceae isolated from saltpan soil.</title>
        <authorList>
            <person name="Pal Y."/>
            <person name="Verma A."/>
            <person name="Krishnamurthi S."/>
            <person name="Kumar P."/>
        </authorList>
    </citation>
    <scope>NUCLEOTIDE SEQUENCE [LARGE SCALE GENOMIC DNA]</scope>
    <source>
        <strain evidence="11 12">JCM 16495</strain>
    </source>
</reference>
<dbReference type="RefSeq" id="WP_158205479.1">
    <property type="nucleotide sequence ID" value="NZ_WSZK01000026.1"/>
</dbReference>
<sequence>MESLNRMALELVDEAIEFGDELAVDAYELDNGATVLDFGLDAIGGVEAGLLLAEIQSAGLATMSARLGDLAGTPRTYVDVSTDQPALGLLCSQKAGWEVSVDGYEALGSGPARALVAEEEEFQRVGYADAFEFAILALEADEHPTEAVAEHVADLADVDVGSVFLPVYPTASIAGSVATAARVGELAAFRCSELGYDPMDLLSITASAPVAPVAEDERVALARTNDALAYGGRAHLVCDSPFDRFDEVASTAAEEYGTSFAEVFEDVDWDFYDVPTSVFAPAQVSVDVVGGEATSYGETDETLLADSFGLDGS</sequence>
<dbReference type="EMBL" id="WSZK01000026">
    <property type="protein sequence ID" value="MWG35817.1"/>
    <property type="molecule type" value="Genomic_DNA"/>
</dbReference>
<evidence type="ECO:0000256" key="3">
    <source>
        <dbReference type="ARBA" id="ARBA00012765"/>
    </source>
</evidence>
<accession>A0A6B0GR31</accession>
<dbReference type="GO" id="GO:0006730">
    <property type="term" value="P:one-carbon metabolic process"/>
    <property type="evidence" value="ECO:0007669"/>
    <property type="project" value="UniProtKB-UniRule"/>
</dbReference>
<evidence type="ECO:0000256" key="6">
    <source>
        <dbReference type="ARBA" id="ARBA00022563"/>
    </source>
</evidence>
<comment type="similarity">
    <text evidence="2 10">Belongs to the MCH family.</text>
</comment>
<comment type="catalytic activity">
    <reaction evidence="9 10">
        <text>5,10-methenyl-5,6,7,8-tetrahydromethanopterin + H2O = N(5)-formyl-5,6,7,8-tetrahydromethanopterin + H(+)</text>
        <dbReference type="Rhea" id="RHEA:19053"/>
        <dbReference type="ChEBI" id="CHEBI:15377"/>
        <dbReference type="ChEBI" id="CHEBI:15378"/>
        <dbReference type="ChEBI" id="CHEBI:58018"/>
        <dbReference type="ChEBI" id="CHEBI:58337"/>
        <dbReference type="EC" id="3.5.4.27"/>
    </reaction>
</comment>
<dbReference type="Gene3D" id="3.30.1030.10">
    <property type="entry name" value="Methenyltetrahydromethanopterin Cyclohydrolase, Chain A, domain 2"/>
    <property type="match status" value="1"/>
</dbReference>
<evidence type="ECO:0000256" key="5">
    <source>
        <dbReference type="ARBA" id="ARBA00022490"/>
    </source>
</evidence>
<dbReference type="EC" id="3.5.4.27" evidence="3 10"/>
<keyword evidence="12" id="KW-1185">Reference proteome</keyword>
<gene>
    <name evidence="10" type="primary">mch</name>
    <name evidence="11" type="ORF">GQS65_15210</name>
</gene>
<keyword evidence="5 10" id="KW-0963">Cytoplasm</keyword>
<comment type="subcellular location">
    <subcellularLocation>
        <location evidence="1 10">Cytoplasm</location>
    </subcellularLocation>
</comment>
<evidence type="ECO:0000256" key="7">
    <source>
        <dbReference type="ARBA" id="ARBA00022801"/>
    </source>
</evidence>
<dbReference type="HAMAP" id="MF_00486">
    <property type="entry name" value="McH"/>
    <property type="match status" value="1"/>
</dbReference>
<organism evidence="11 12">
    <name type="scientific">Halomarina oriensis</name>
    <dbReference type="NCBI Taxonomy" id="671145"/>
    <lineage>
        <taxon>Archaea</taxon>
        <taxon>Methanobacteriati</taxon>
        <taxon>Methanobacteriota</taxon>
        <taxon>Stenosarchaea group</taxon>
        <taxon>Halobacteria</taxon>
        <taxon>Halobacteriales</taxon>
        <taxon>Natronomonadaceae</taxon>
        <taxon>Halomarina</taxon>
    </lineage>
</organism>
<name>A0A6B0GR31_9EURY</name>
<evidence type="ECO:0000256" key="1">
    <source>
        <dbReference type="ARBA" id="ARBA00004496"/>
    </source>
</evidence>
<proteinExistence type="inferred from homology"/>
<dbReference type="OrthoDB" id="105468at2157"/>
<protein>
    <recommendedName>
        <fullName evidence="4 10">Methenyltetrahydromethanopterin cyclohydrolase</fullName>
        <ecNumber evidence="3 10">3.5.4.27</ecNumber>
    </recommendedName>
    <alternativeName>
        <fullName evidence="8 10">Methenyl-H4MPT cyclohydrolase</fullName>
    </alternativeName>
</protein>
<evidence type="ECO:0000256" key="9">
    <source>
        <dbReference type="ARBA" id="ARBA00048684"/>
    </source>
</evidence>
<dbReference type="InterPro" id="IPR003209">
    <property type="entry name" value="METHMP_CycHdrlase"/>
</dbReference>
<dbReference type="Pfam" id="PF02289">
    <property type="entry name" value="MCH"/>
    <property type="match status" value="1"/>
</dbReference>
<evidence type="ECO:0000256" key="4">
    <source>
        <dbReference type="ARBA" id="ARBA00020597"/>
    </source>
</evidence>
<dbReference type="SUPFAM" id="SSF56199">
    <property type="entry name" value="Methenyltetrahydromethanopterin cyclohydrolase"/>
    <property type="match status" value="1"/>
</dbReference>
<evidence type="ECO:0000313" key="11">
    <source>
        <dbReference type="EMBL" id="MWG35817.1"/>
    </source>
</evidence>
<dbReference type="Proteomes" id="UP000451471">
    <property type="component" value="Unassembled WGS sequence"/>
</dbReference>
<evidence type="ECO:0000313" key="12">
    <source>
        <dbReference type="Proteomes" id="UP000451471"/>
    </source>
</evidence>